<evidence type="ECO:0000313" key="2">
    <source>
        <dbReference type="Proteomes" id="UP000285456"/>
    </source>
</evidence>
<comment type="caution">
    <text evidence="1">The sequence shown here is derived from an EMBL/GenBank/DDBJ whole genome shotgun (WGS) entry which is preliminary data.</text>
</comment>
<dbReference type="RefSeq" id="WP_118889525.1">
    <property type="nucleotide sequence ID" value="NZ_PHUT01000007.1"/>
</dbReference>
<dbReference type="EMBL" id="QWEH01000007">
    <property type="protein sequence ID" value="RHW31967.1"/>
    <property type="molecule type" value="Genomic_DNA"/>
</dbReference>
<evidence type="ECO:0000313" key="1">
    <source>
        <dbReference type="EMBL" id="RHW31967.1"/>
    </source>
</evidence>
<gene>
    <name evidence="1" type="ORF">D1B32_12065</name>
</gene>
<dbReference type="Proteomes" id="UP000285456">
    <property type="component" value="Unassembled WGS sequence"/>
</dbReference>
<dbReference type="OrthoDB" id="8449062at2"/>
<reference evidence="1 2" key="1">
    <citation type="journal article" date="2007" name="Int. J. Syst. Evol. Microbiol.">
        <title>Oceanobacillus profundus sp. nov., isolated from a deep-sea sediment core.</title>
        <authorList>
            <person name="Kim Y.G."/>
            <person name="Choi D.H."/>
            <person name="Hyun S."/>
            <person name="Cho B.C."/>
        </authorList>
    </citation>
    <scope>NUCLEOTIDE SEQUENCE [LARGE SCALE GENOMIC DNA]</scope>
    <source>
        <strain evidence="1 2">DSM 18246</strain>
    </source>
</reference>
<protein>
    <submittedName>
        <fullName evidence="1">Uncharacterized protein</fullName>
    </submittedName>
</protein>
<dbReference type="InterPro" id="IPR043721">
    <property type="entry name" value="DUF5662"/>
</dbReference>
<accession>A0A417YGM6</accession>
<dbReference type="AlphaFoldDB" id="A0A417YGM6"/>
<sequence>MTQEKIEKSKQDTLKHIDEVRNAIQAAIKELECRAKYHDQSKLEEPELSIFAEYGPRLKETTYGSDEYKNNLKEMNKALQHHYENNTHHPEYYENGVSGMDIFDVIEMLCDWVAACKRHDDGDVMRSLEINKNRFNLDNQLYQIFKNTFERNILE</sequence>
<name>A0A417YGM6_9BACI</name>
<dbReference type="Pfam" id="PF18907">
    <property type="entry name" value="DUF5662"/>
    <property type="match status" value="1"/>
</dbReference>
<proteinExistence type="predicted"/>
<organism evidence="1 2">
    <name type="scientific">Oceanobacillus profundus</name>
    <dbReference type="NCBI Taxonomy" id="372463"/>
    <lineage>
        <taxon>Bacteria</taxon>
        <taxon>Bacillati</taxon>
        <taxon>Bacillota</taxon>
        <taxon>Bacilli</taxon>
        <taxon>Bacillales</taxon>
        <taxon>Bacillaceae</taxon>
        <taxon>Oceanobacillus</taxon>
    </lineage>
</organism>
<keyword evidence="2" id="KW-1185">Reference proteome</keyword>